<feature type="compositionally biased region" description="Pro residues" evidence="1">
    <location>
        <begin position="1"/>
        <end position="23"/>
    </location>
</feature>
<protein>
    <submittedName>
        <fullName evidence="2">Zinc knuckle CX2CX4HX4C</fullName>
    </submittedName>
</protein>
<reference evidence="2 3" key="1">
    <citation type="journal article" date="2018" name="Mol. Plant">
        <title>The genome of Artemisia annua provides insight into the evolution of Asteraceae family and artemisinin biosynthesis.</title>
        <authorList>
            <person name="Shen Q."/>
            <person name="Zhang L."/>
            <person name="Liao Z."/>
            <person name="Wang S."/>
            <person name="Yan T."/>
            <person name="Shi P."/>
            <person name="Liu M."/>
            <person name="Fu X."/>
            <person name="Pan Q."/>
            <person name="Wang Y."/>
            <person name="Lv Z."/>
            <person name="Lu X."/>
            <person name="Zhang F."/>
            <person name="Jiang W."/>
            <person name="Ma Y."/>
            <person name="Chen M."/>
            <person name="Hao X."/>
            <person name="Li L."/>
            <person name="Tang Y."/>
            <person name="Lv G."/>
            <person name="Zhou Y."/>
            <person name="Sun X."/>
            <person name="Brodelius P.E."/>
            <person name="Rose J.K.C."/>
            <person name="Tang K."/>
        </authorList>
    </citation>
    <scope>NUCLEOTIDE SEQUENCE [LARGE SCALE GENOMIC DNA]</scope>
    <source>
        <strain evidence="3">cv. Huhao1</strain>
        <tissue evidence="2">Leaf</tissue>
    </source>
</reference>
<dbReference type="PANTHER" id="PTHR31286:SF99">
    <property type="entry name" value="DUF4283 DOMAIN-CONTAINING PROTEIN"/>
    <property type="match status" value="1"/>
</dbReference>
<proteinExistence type="predicted"/>
<feature type="compositionally biased region" description="Low complexity" evidence="1">
    <location>
        <begin position="88"/>
        <end position="117"/>
    </location>
</feature>
<name>A0A2U1LHX7_ARTAN</name>
<dbReference type="InterPro" id="IPR040256">
    <property type="entry name" value="At4g02000-like"/>
</dbReference>
<comment type="caution">
    <text evidence="2">The sequence shown here is derived from an EMBL/GenBank/DDBJ whole genome shotgun (WGS) entry which is preliminary data.</text>
</comment>
<feature type="compositionally biased region" description="Basic and acidic residues" evidence="1">
    <location>
        <begin position="68"/>
        <end position="81"/>
    </location>
</feature>
<gene>
    <name evidence="2" type="ORF">CTI12_AA489330</name>
</gene>
<feature type="compositionally biased region" description="Polar residues" evidence="1">
    <location>
        <begin position="315"/>
        <end position="327"/>
    </location>
</feature>
<dbReference type="PANTHER" id="PTHR31286">
    <property type="entry name" value="GLYCINE-RICH CELL WALL STRUCTURAL PROTEIN 1.8-LIKE"/>
    <property type="match status" value="1"/>
</dbReference>
<feature type="region of interest" description="Disordered" evidence="1">
    <location>
        <begin position="315"/>
        <end position="343"/>
    </location>
</feature>
<evidence type="ECO:0000256" key="1">
    <source>
        <dbReference type="SAM" id="MobiDB-lite"/>
    </source>
</evidence>
<feature type="region of interest" description="Disordered" evidence="1">
    <location>
        <begin position="1"/>
        <end position="122"/>
    </location>
</feature>
<sequence>MSEINPHPPNPDPINPNSFPPPVASDVVRSKRSTRHSGNDNKQGMKNTGVNLKGMEGMEYEGDDAEDMETKDNEAKNEAKPHGKSHVSLDSDNVDDGNGSSSKNSSQGYVSKSSVSNTYDGMGSSPCNEIHVPVALNPVLSPSQGNLANSMNVNMGKEVNGDRGRGKKDIGVSNNSKDTIMKEKFVQSNVSFASAFKGLAGYRNNKLFKVLKAYGRASFARVLIEVDAASDLVENVEVCYESLGKSMNLRMEYAWKPPHCSQCKVFGHEDKACNKKGAAVEEKVKKEKEIGSNHVKESDNNIGEGQWREVRKFTNNEASSSRSEGQQNNGYYVNRGGSNNRGRHGFMGRGGMIGRGGMVQRNGNDGNHVRNVNLDIGGKKIDERLKPMARLENVGNDWASVISAIVNKPATNTIWSVIQTLIFGASAYNIWHKRNTRRVEQVCRSDHGVFKCIVDTVRLKLLGLNLKYTADVCKAAEISSIPIRKNEYYRKMVNELANENNNN</sequence>
<feature type="compositionally biased region" description="Polar residues" evidence="1">
    <location>
        <begin position="40"/>
        <end position="50"/>
    </location>
</feature>
<keyword evidence="3" id="KW-1185">Reference proteome</keyword>
<organism evidence="2 3">
    <name type="scientific">Artemisia annua</name>
    <name type="common">Sweet wormwood</name>
    <dbReference type="NCBI Taxonomy" id="35608"/>
    <lineage>
        <taxon>Eukaryota</taxon>
        <taxon>Viridiplantae</taxon>
        <taxon>Streptophyta</taxon>
        <taxon>Embryophyta</taxon>
        <taxon>Tracheophyta</taxon>
        <taxon>Spermatophyta</taxon>
        <taxon>Magnoliopsida</taxon>
        <taxon>eudicotyledons</taxon>
        <taxon>Gunneridae</taxon>
        <taxon>Pentapetalae</taxon>
        <taxon>asterids</taxon>
        <taxon>campanulids</taxon>
        <taxon>Asterales</taxon>
        <taxon>Asteraceae</taxon>
        <taxon>Asteroideae</taxon>
        <taxon>Anthemideae</taxon>
        <taxon>Artemisiinae</taxon>
        <taxon>Artemisia</taxon>
    </lineage>
</organism>
<feature type="compositionally biased region" description="Acidic residues" evidence="1">
    <location>
        <begin position="58"/>
        <end position="67"/>
    </location>
</feature>
<evidence type="ECO:0000313" key="3">
    <source>
        <dbReference type="Proteomes" id="UP000245207"/>
    </source>
</evidence>
<dbReference type="EMBL" id="PKPP01009295">
    <property type="protein sequence ID" value="PWA48598.1"/>
    <property type="molecule type" value="Genomic_DNA"/>
</dbReference>
<dbReference type="AlphaFoldDB" id="A0A2U1LHX7"/>
<accession>A0A2U1LHX7</accession>
<feature type="compositionally biased region" description="Low complexity" evidence="1">
    <location>
        <begin position="328"/>
        <end position="340"/>
    </location>
</feature>
<dbReference type="Proteomes" id="UP000245207">
    <property type="component" value="Unassembled WGS sequence"/>
</dbReference>
<evidence type="ECO:0000313" key="2">
    <source>
        <dbReference type="EMBL" id="PWA48598.1"/>
    </source>
</evidence>